<dbReference type="Pfam" id="PF00486">
    <property type="entry name" value="Trans_reg_C"/>
    <property type="match status" value="1"/>
</dbReference>
<evidence type="ECO:0000256" key="7">
    <source>
        <dbReference type="PROSITE-ProRule" id="PRU01091"/>
    </source>
</evidence>
<evidence type="ECO:0000259" key="9">
    <source>
        <dbReference type="PROSITE" id="PS51755"/>
    </source>
</evidence>
<protein>
    <submittedName>
        <fullName evidence="10">DNA-binding response regulator</fullName>
    </submittedName>
</protein>
<feature type="domain" description="Response regulatory" evidence="8">
    <location>
        <begin position="23"/>
        <end position="137"/>
    </location>
</feature>
<evidence type="ECO:0000256" key="6">
    <source>
        <dbReference type="PROSITE-ProRule" id="PRU00169"/>
    </source>
</evidence>
<dbReference type="SMART" id="SM00862">
    <property type="entry name" value="Trans_reg_C"/>
    <property type="match status" value="1"/>
</dbReference>
<dbReference type="PROSITE" id="PS50110">
    <property type="entry name" value="RESPONSE_REGULATORY"/>
    <property type="match status" value="1"/>
</dbReference>
<dbReference type="GO" id="GO:0000156">
    <property type="term" value="F:phosphorelay response regulator activity"/>
    <property type="evidence" value="ECO:0007669"/>
    <property type="project" value="TreeGrafter"/>
</dbReference>
<feature type="modified residue" description="4-aspartylphosphate" evidence="6">
    <location>
        <position position="72"/>
    </location>
</feature>
<dbReference type="PROSITE" id="PS51755">
    <property type="entry name" value="OMPR_PHOB"/>
    <property type="match status" value="1"/>
</dbReference>
<name>A0A2S6ZI79_9XANT</name>
<dbReference type="GO" id="GO:0006355">
    <property type="term" value="P:regulation of DNA-templated transcription"/>
    <property type="evidence" value="ECO:0007669"/>
    <property type="project" value="InterPro"/>
</dbReference>
<dbReference type="Pfam" id="PF00072">
    <property type="entry name" value="Response_reg"/>
    <property type="match status" value="1"/>
</dbReference>
<dbReference type="AlphaFoldDB" id="A0A2S6ZI79"/>
<keyword evidence="4 7" id="KW-0238">DNA-binding</keyword>
<evidence type="ECO:0000313" key="11">
    <source>
        <dbReference type="Proteomes" id="UP000239898"/>
    </source>
</evidence>
<dbReference type="CDD" id="cd00383">
    <property type="entry name" value="trans_reg_C"/>
    <property type="match status" value="1"/>
</dbReference>
<dbReference type="GO" id="GO:0000976">
    <property type="term" value="F:transcription cis-regulatory region binding"/>
    <property type="evidence" value="ECO:0007669"/>
    <property type="project" value="TreeGrafter"/>
</dbReference>
<keyword evidence="2" id="KW-0902">Two-component regulatory system</keyword>
<dbReference type="OrthoDB" id="9802426at2"/>
<dbReference type="GO" id="GO:0005829">
    <property type="term" value="C:cytosol"/>
    <property type="evidence" value="ECO:0007669"/>
    <property type="project" value="TreeGrafter"/>
</dbReference>
<dbReference type="InterPro" id="IPR016032">
    <property type="entry name" value="Sig_transdc_resp-reg_C-effctor"/>
</dbReference>
<dbReference type="GO" id="GO:0032993">
    <property type="term" value="C:protein-DNA complex"/>
    <property type="evidence" value="ECO:0007669"/>
    <property type="project" value="TreeGrafter"/>
</dbReference>
<dbReference type="Gene3D" id="3.40.50.2300">
    <property type="match status" value="1"/>
</dbReference>
<dbReference type="EMBL" id="MIGX01000018">
    <property type="protein sequence ID" value="PPT91971.1"/>
    <property type="molecule type" value="Genomic_DNA"/>
</dbReference>
<dbReference type="FunFam" id="3.40.50.2300:FF:000001">
    <property type="entry name" value="DNA-binding response regulator PhoB"/>
    <property type="match status" value="1"/>
</dbReference>
<gene>
    <name evidence="10" type="ORF">XthCFBP4691_05845</name>
</gene>
<dbReference type="PANTHER" id="PTHR48111">
    <property type="entry name" value="REGULATOR OF RPOS"/>
    <property type="match status" value="1"/>
</dbReference>
<keyword evidence="11" id="KW-1185">Reference proteome</keyword>
<keyword evidence="5" id="KW-0804">Transcription</keyword>
<reference evidence="10 11" key="1">
    <citation type="submission" date="2016-08" db="EMBL/GenBank/DDBJ databases">
        <title>Evolution of the type three secretion system and type three effector repertoires in Xanthomonas.</title>
        <authorList>
            <person name="Merda D."/>
            <person name="Briand M."/>
            <person name="Bosis E."/>
            <person name="Rousseau C."/>
            <person name="Portier P."/>
            <person name="Jacques M.-A."/>
            <person name="Fischer-Le Saux M."/>
        </authorList>
    </citation>
    <scope>NUCLEOTIDE SEQUENCE [LARGE SCALE GENOMIC DNA]</scope>
    <source>
        <strain evidence="10 11">CFBP 4691</strain>
    </source>
</reference>
<dbReference type="InterPro" id="IPR036388">
    <property type="entry name" value="WH-like_DNA-bd_sf"/>
</dbReference>
<sequence length="250" mass="27956">MSDSCQVAVAPGARSGARETGARVLFVEDNQGLLASVFAYLEARGFVLDAAPDGPSGLQLAAQGDYDVIVLDWMLPRMDGIEVLRHLRNHGSDASILLLTARDQLDSKLAGFRAGADDYLAKPFAMAELEARLLALSFRRFGRKQVLQVSDLHFDLLTQTITRGERLLRLYSGCRAVLEVLMRESPNVVSRERLEFAIWGDDRPDRDMLRSHMYELRKRLDLDEEPKLLHTINKQGYRLALTDAAEDGKA</sequence>
<dbReference type="SUPFAM" id="SSF46894">
    <property type="entry name" value="C-terminal effector domain of the bipartite response regulators"/>
    <property type="match status" value="1"/>
</dbReference>
<dbReference type="InterPro" id="IPR011006">
    <property type="entry name" value="CheY-like_superfamily"/>
</dbReference>
<comment type="caution">
    <text evidence="10">The sequence shown here is derived from an EMBL/GenBank/DDBJ whole genome shotgun (WGS) entry which is preliminary data.</text>
</comment>
<dbReference type="Gene3D" id="1.10.10.10">
    <property type="entry name" value="Winged helix-like DNA-binding domain superfamily/Winged helix DNA-binding domain"/>
    <property type="match status" value="1"/>
</dbReference>
<evidence type="ECO:0000256" key="1">
    <source>
        <dbReference type="ARBA" id="ARBA00022553"/>
    </source>
</evidence>
<dbReference type="SMART" id="SM00448">
    <property type="entry name" value="REC"/>
    <property type="match status" value="1"/>
</dbReference>
<evidence type="ECO:0000313" key="10">
    <source>
        <dbReference type="EMBL" id="PPT91971.1"/>
    </source>
</evidence>
<evidence type="ECO:0000256" key="4">
    <source>
        <dbReference type="ARBA" id="ARBA00023125"/>
    </source>
</evidence>
<proteinExistence type="predicted"/>
<keyword evidence="3" id="KW-0805">Transcription regulation</keyword>
<dbReference type="CDD" id="cd17574">
    <property type="entry name" value="REC_OmpR"/>
    <property type="match status" value="1"/>
</dbReference>
<accession>A0A2S6ZI79</accession>
<evidence type="ECO:0000256" key="2">
    <source>
        <dbReference type="ARBA" id="ARBA00023012"/>
    </source>
</evidence>
<dbReference type="InterPro" id="IPR001789">
    <property type="entry name" value="Sig_transdc_resp-reg_receiver"/>
</dbReference>
<dbReference type="Proteomes" id="UP000239898">
    <property type="component" value="Unassembled WGS sequence"/>
</dbReference>
<dbReference type="PANTHER" id="PTHR48111:SF22">
    <property type="entry name" value="REGULATOR OF RPOS"/>
    <property type="match status" value="1"/>
</dbReference>
<dbReference type="InterPro" id="IPR001867">
    <property type="entry name" value="OmpR/PhoB-type_DNA-bd"/>
</dbReference>
<dbReference type="InterPro" id="IPR039420">
    <property type="entry name" value="WalR-like"/>
</dbReference>
<evidence type="ECO:0000259" key="8">
    <source>
        <dbReference type="PROSITE" id="PS50110"/>
    </source>
</evidence>
<feature type="DNA-binding region" description="OmpR/PhoB-type" evidence="7">
    <location>
        <begin position="144"/>
        <end position="241"/>
    </location>
</feature>
<keyword evidence="1 6" id="KW-0597">Phosphoprotein</keyword>
<feature type="domain" description="OmpR/PhoB-type" evidence="9">
    <location>
        <begin position="144"/>
        <end position="241"/>
    </location>
</feature>
<organism evidence="10 11">
    <name type="scientific">Xanthomonas theicola</name>
    <dbReference type="NCBI Taxonomy" id="56464"/>
    <lineage>
        <taxon>Bacteria</taxon>
        <taxon>Pseudomonadati</taxon>
        <taxon>Pseudomonadota</taxon>
        <taxon>Gammaproteobacteria</taxon>
        <taxon>Lysobacterales</taxon>
        <taxon>Lysobacteraceae</taxon>
        <taxon>Xanthomonas</taxon>
    </lineage>
</organism>
<evidence type="ECO:0000256" key="3">
    <source>
        <dbReference type="ARBA" id="ARBA00023015"/>
    </source>
</evidence>
<dbReference type="SUPFAM" id="SSF52172">
    <property type="entry name" value="CheY-like"/>
    <property type="match status" value="1"/>
</dbReference>
<evidence type="ECO:0000256" key="5">
    <source>
        <dbReference type="ARBA" id="ARBA00023163"/>
    </source>
</evidence>